<evidence type="ECO:0000313" key="3">
    <source>
        <dbReference type="Proteomes" id="UP000240418"/>
    </source>
</evidence>
<evidence type="ECO:0000256" key="1">
    <source>
        <dbReference type="SAM" id="Phobius"/>
    </source>
</evidence>
<name>A0A2P8FK83_9RHOB</name>
<dbReference type="AlphaFoldDB" id="A0A2P8FK83"/>
<keyword evidence="3" id="KW-1185">Reference proteome</keyword>
<sequence>MTTALEKYQRLEATGLWRAGSDAQRKDVIVSIGDATLVITDIQDRALTHWSIPAVRRHNPGERPAIFYPDGDPGETLEVGADEDEMVAAIETLRNAVSRRQPKPGRLRWGVLAASALAIGALAVFWLPDALTAHALRVVPDAKREAIGRSLLEQMSRLTGQPCDGLLAAPAIRALEERLGLRQLVIVPDGVSDAVTLPGEIVLLNRRAVEDFEEPDVAAGFVVAELGRNEDPLERLLDNAGLTARFRLLTTGDLDEDILRDHAEDLALSARARPDDATLIAAFETYRLRISPYAYALDPSGEATLSLIEADPFTITPETVLEDSQWVALQEICGS</sequence>
<keyword evidence="1" id="KW-1133">Transmembrane helix</keyword>
<gene>
    <name evidence="2" type="ORF">CLV88_101549</name>
</gene>
<reference evidence="2 3" key="1">
    <citation type="submission" date="2018-03" db="EMBL/GenBank/DDBJ databases">
        <title>Genomic Encyclopedia of Archaeal and Bacterial Type Strains, Phase II (KMG-II): from individual species to whole genera.</title>
        <authorList>
            <person name="Goeker M."/>
        </authorList>
    </citation>
    <scope>NUCLEOTIDE SEQUENCE [LARGE SCALE GENOMIC DNA]</scope>
    <source>
        <strain evidence="2 3">DSM 100673</strain>
    </source>
</reference>
<evidence type="ECO:0000313" key="2">
    <source>
        <dbReference type="EMBL" id="PSL22124.1"/>
    </source>
</evidence>
<keyword evidence="1" id="KW-0472">Membrane</keyword>
<organism evidence="2 3">
    <name type="scientific">Shimia abyssi</name>
    <dbReference type="NCBI Taxonomy" id="1662395"/>
    <lineage>
        <taxon>Bacteria</taxon>
        <taxon>Pseudomonadati</taxon>
        <taxon>Pseudomonadota</taxon>
        <taxon>Alphaproteobacteria</taxon>
        <taxon>Rhodobacterales</taxon>
        <taxon>Roseobacteraceae</taxon>
    </lineage>
</organism>
<proteinExistence type="predicted"/>
<dbReference type="OrthoDB" id="7822309at2"/>
<protein>
    <submittedName>
        <fullName evidence="2">Uncharacterized protein</fullName>
    </submittedName>
</protein>
<accession>A0A2P8FK83</accession>
<comment type="caution">
    <text evidence="2">The sequence shown here is derived from an EMBL/GenBank/DDBJ whole genome shotgun (WGS) entry which is preliminary data.</text>
</comment>
<feature type="transmembrane region" description="Helical" evidence="1">
    <location>
        <begin position="109"/>
        <end position="127"/>
    </location>
</feature>
<keyword evidence="1" id="KW-0812">Transmembrane</keyword>
<dbReference type="EMBL" id="PYGJ01000001">
    <property type="protein sequence ID" value="PSL22124.1"/>
    <property type="molecule type" value="Genomic_DNA"/>
</dbReference>
<dbReference type="RefSeq" id="WP_106606810.1">
    <property type="nucleotide sequence ID" value="NZ_PYGJ01000001.1"/>
</dbReference>
<dbReference type="Proteomes" id="UP000240418">
    <property type="component" value="Unassembled WGS sequence"/>
</dbReference>